<dbReference type="SMART" id="SM00089">
    <property type="entry name" value="PKD"/>
    <property type="match status" value="2"/>
</dbReference>
<dbReference type="InterPro" id="IPR000601">
    <property type="entry name" value="PKD_dom"/>
</dbReference>
<dbReference type="Gene3D" id="2.60.40.10">
    <property type="entry name" value="Immunoglobulins"/>
    <property type="match status" value="4"/>
</dbReference>
<dbReference type="InterPro" id="IPR035986">
    <property type="entry name" value="PKD_dom_sf"/>
</dbReference>
<dbReference type="SUPFAM" id="SSF49299">
    <property type="entry name" value="PKD domain"/>
    <property type="match status" value="2"/>
</dbReference>
<dbReference type="InterPro" id="IPR013783">
    <property type="entry name" value="Ig-like_fold"/>
</dbReference>
<dbReference type="Pfam" id="PF00801">
    <property type="entry name" value="PKD"/>
    <property type="match status" value="2"/>
</dbReference>
<feature type="domain" description="PKD/Chitinase" evidence="1">
    <location>
        <begin position="1387"/>
        <end position="1469"/>
    </location>
</feature>
<feature type="non-terminal residue" evidence="2">
    <location>
        <position position="1761"/>
    </location>
</feature>
<sequence>MNSSRLLGLCIMVLWLALVFVFTGGHLWAADDEIIIDNGDTGTTQSGIWTSSTAPNSYEGDSVYAYGSRTNPPTYTWQAIVPRRGTYNVYLWWTVYQDANGNTNRSANVPVDIQDRNGTYRVTVNQRKDGGQWNKLGTFTFDTIGTVTLTANTYGYTFSADAVRFEYVYDDTVTIDNGDPGTTASGTWSESLAANPYGADSYYAGGSSTDPPTYTWQAALPQRGTYNVYMWWTVYRDTNQNTYRSDSVPVDIQDRNGTQQVIINQQQGEGQWNLIGTYSFDTMGTVTLYANADGYNYSADAVRFEYVPDDTVTIDNGDAGTAQSGTWSPSIGTDPYGGDSVYAGGSSTNPPVYTWQAALPQRGTYNVYLWWTVYRDASGNTNRSASVPVDIEDSTGIYRVMVNQQESGGQWIKLGAFSFDTTGTVTLTANAAGDTFSADAVRFVYVPDDEVVINNGDTGTTLSGDWYESYGPNPFEVDSYYAAGSSTNSPTYTWQTTLPEPGTYNVYMWWTVYRDANGNTNRSATVPVSIQHRTGTQQLTINQQEGGGQWNKLGTFAFDSAGTVTLTANAAGYHFSADAVKFVLIPDTTPPTGTISINGGAASTRSTAVTLTLSCSDNSSGCTQMQFSNDGTSWSAAEPYTTSKGWTLSPVDGTKTVQVKYKDATGNWSSVSINDSILLDTTSPTVAASPSGGTYPVAQSVTLTCSDGTGSGCTQIYYTTDGSTPTTSSSVYSSAINISAPYTKLQYFAKDMAGNPEVAGPEHIGVQEYYIGNTPPVAVIDSISPNPATAGQTVTFTGQGTDSDGTITGYNWRSSLDGQLSTSASFNTASLAAGNHTIYFKVQDNAGVWSTEATSSLVITPSGPSEDISVIRQDCTGYSPSNRCFQSLAAWQTAFGNISFTGCTTGDLTCVNKIAVARIEGTWTNADTTALTLTGWTTDSSRYVRIYTAPEARHQGKWNNTGAYRLVVSNNTPLTITDGHVRIEGLQVRVYSVNEGSQPGIHVEFPDSNGEVQISSTIVRGYVNNAYNYHHGIEVSGTGGSGKVKLWNNIVYDFQTSAVSANCLHLSAQNLTIYAYNNTLYNCNKGIAKSYPSVLAKNNIAQGCANSGFSGTFATGSDYNISNFSDAPGTNSKNSVTVQFVDSANRDLHLSSTDTVARDAGVSLSADPYLAFSSDVEGALRPSGTAWDIGADEVDVTLPTGTISINGGASSTRSTAVTLTLSCSDDSSGCAQMQFSNDGTSWSTAETYATTKAWALTAGDGSKTVYVKYKDAAGNWSSVSITDTILLDTTSPTASASPSGGTYPVAQSVALSCSDGTGSGCAQIYYTTDGSTPTTSSNVYSSAINIAASTTLKFFAKDMAGNPDPVGSEHIVTQTYTIGNTLPVAVIDSISPSPATTGQTVTFTGHGTDSDGTIIVYNWRSSLDGQLSTSASFETAALSVGEHTIYFKVQDNKGAWSTEASQALTMNQGISEDVSVIRQDCTGYSPSNRCFTSLAAWEAAFGNINFTGCTTGDLTCVNKIAVARIEGTWTNPDTAALLLDGWTTDSSRYVRIYTAPEARHQGKWNTSGAYRLEVSNAIPLDIMDGHVRIEGLQVRLSGVNANGQSGILVDFPDVVNGEVHISNTLVKGPGSTTTYNYHNGIEVYKEGGTQASGVVKLWNNIVYDFQTSATTSSCLHLSAADFTVYAYNNTLYNCKKGLYQSNPVVLAKNNIAQGCTANGFSGAFATGSDYNISNFADAPGANSKNSATVRFVDSANRDFHL</sequence>
<dbReference type="InterPro" id="IPR059177">
    <property type="entry name" value="GH29D-like_dom"/>
</dbReference>
<protein>
    <submittedName>
        <fullName evidence="2">Chitobiase/beta-hexosaminidase C-terminal domain-containing protein</fullName>
    </submittedName>
</protein>
<feature type="domain" description="PKD/Chitinase" evidence="1">
    <location>
        <begin position="780"/>
        <end position="862"/>
    </location>
</feature>
<proteinExistence type="predicted"/>
<evidence type="ECO:0000313" key="3">
    <source>
        <dbReference type="Proteomes" id="UP000705867"/>
    </source>
</evidence>
<name>A0A953JBM5_9BACT</name>
<dbReference type="Pfam" id="PF25275">
    <property type="entry name" value="Golvesin_C"/>
    <property type="match status" value="4"/>
</dbReference>
<accession>A0A953JBM5</accession>
<dbReference type="InterPro" id="IPR022409">
    <property type="entry name" value="PKD/Chitinase_dom"/>
</dbReference>
<evidence type="ECO:0000259" key="1">
    <source>
        <dbReference type="SMART" id="SM00089"/>
    </source>
</evidence>
<organism evidence="2 3">
    <name type="scientific">Candidatus Nitrobium versatile</name>
    <dbReference type="NCBI Taxonomy" id="2884831"/>
    <lineage>
        <taxon>Bacteria</taxon>
        <taxon>Pseudomonadati</taxon>
        <taxon>Nitrospirota</taxon>
        <taxon>Nitrospiria</taxon>
        <taxon>Nitrospirales</taxon>
        <taxon>Nitrospiraceae</taxon>
        <taxon>Candidatus Nitrobium</taxon>
    </lineage>
</organism>
<dbReference type="EMBL" id="JAIOIV010000041">
    <property type="protein sequence ID" value="MBZ0155680.1"/>
    <property type="molecule type" value="Genomic_DNA"/>
</dbReference>
<evidence type="ECO:0000313" key="2">
    <source>
        <dbReference type="EMBL" id="MBZ0155680.1"/>
    </source>
</evidence>
<dbReference type="Pfam" id="PF13290">
    <property type="entry name" value="CHB_HEX_C_1"/>
    <property type="match status" value="2"/>
</dbReference>
<reference evidence="2" key="2">
    <citation type="submission" date="2021-08" db="EMBL/GenBank/DDBJ databases">
        <authorList>
            <person name="Dalcin Martins P."/>
        </authorList>
    </citation>
    <scope>NUCLEOTIDE SEQUENCE</scope>
    <source>
        <strain evidence="2">MAG_39</strain>
    </source>
</reference>
<reference evidence="2" key="1">
    <citation type="journal article" date="2021" name="bioRxiv">
        <title>Unraveling nitrogen, sulfur and carbon metabolic pathways and microbial community transcriptional responses to substrate deprivation and toxicity stresses in a bioreactor mimicking anoxic brackish coastal sediment conditions.</title>
        <authorList>
            <person name="Martins P.D."/>
            <person name="Echeveste M.J."/>
            <person name="Arshad A."/>
            <person name="Kurth J."/>
            <person name="Ouboter H."/>
            <person name="Jetten M.S.M."/>
            <person name="Welte C.U."/>
        </authorList>
    </citation>
    <scope>NUCLEOTIDE SEQUENCE</scope>
    <source>
        <strain evidence="2">MAG_39</strain>
    </source>
</reference>
<dbReference type="Proteomes" id="UP000705867">
    <property type="component" value="Unassembled WGS sequence"/>
</dbReference>
<dbReference type="InterPro" id="IPR033803">
    <property type="entry name" value="CBD-like_Golvesin-Xly"/>
</dbReference>
<gene>
    <name evidence="2" type="ORF">K8I29_05620</name>
</gene>
<comment type="caution">
    <text evidence="2">The sequence shown here is derived from an EMBL/GenBank/DDBJ whole genome shotgun (WGS) entry which is preliminary data.</text>
</comment>